<feature type="region of interest" description="Disordered" evidence="1">
    <location>
        <begin position="327"/>
        <end position="360"/>
    </location>
</feature>
<organism evidence="2 3">
    <name type="scientific">Reticulomyxa filosa</name>
    <dbReference type="NCBI Taxonomy" id="46433"/>
    <lineage>
        <taxon>Eukaryota</taxon>
        <taxon>Sar</taxon>
        <taxon>Rhizaria</taxon>
        <taxon>Retaria</taxon>
        <taxon>Foraminifera</taxon>
        <taxon>Monothalamids</taxon>
        <taxon>Reticulomyxidae</taxon>
        <taxon>Reticulomyxa</taxon>
    </lineage>
</organism>
<proteinExistence type="predicted"/>
<evidence type="ECO:0000313" key="3">
    <source>
        <dbReference type="Proteomes" id="UP000023152"/>
    </source>
</evidence>
<feature type="compositionally biased region" description="Basic and acidic residues" evidence="1">
    <location>
        <begin position="64"/>
        <end position="76"/>
    </location>
</feature>
<evidence type="ECO:0000256" key="1">
    <source>
        <dbReference type="SAM" id="MobiDB-lite"/>
    </source>
</evidence>
<accession>X6N3U2</accession>
<protein>
    <submittedName>
        <fullName evidence="2">Uncharacterized protein</fullName>
    </submittedName>
</protein>
<dbReference type="EMBL" id="ASPP01013086">
    <property type="protein sequence ID" value="ETO19972.1"/>
    <property type="molecule type" value="Genomic_DNA"/>
</dbReference>
<sequence>MDINRQQKETGVGTGSMVNMDKATVMPQRRSVDTESQVVGNPAMSKNGTQEEDVQTIGTIGNIPDKKRESQEKASESESQSESLSKPQPQVQVQSQLQLQLQLQSQSQSQSQSQAQSQAHAHAHTHTHAQAQVQASLPFHLPLQQQTQISIPDEKESNNAYSAKSSLAHKEKRYSMSTHENEEIILPTWPIDHRNEGKKEETTIHNQPTRTIPSIKIMIPAPKDADSPVIDASVGMQVVTLPHDMDRDEREGSLSGSMLDQDEPCPSQQQRISSSLSFSAAPVTLRQVSENTFVHKTLQSLAHIPEELNEKEDEHKVLGVSIPFSSRDASANRVEKEISKRTHTNSRKREEEREREKEIQTNSKERVNVLFFFF</sequence>
<feature type="compositionally biased region" description="Basic and acidic residues" evidence="1">
    <location>
        <begin position="347"/>
        <end position="360"/>
    </location>
</feature>
<gene>
    <name evidence="2" type="ORF">RFI_17246</name>
</gene>
<name>X6N3U2_RETFI</name>
<feature type="region of interest" description="Disordered" evidence="1">
    <location>
        <begin position="246"/>
        <end position="269"/>
    </location>
</feature>
<dbReference type="Proteomes" id="UP000023152">
    <property type="component" value="Unassembled WGS sequence"/>
</dbReference>
<feature type="compositionally biased region" description="Polar residues" evidence="1">
    <location>
        <begin position="34"/>
        <end position="48"/>
    </location>
</feature>
<reference evidence="2 3" key="1">
    <citation type="journal article" date="2013" name="Curr. Biol.">
        <title>The Genome of the Foraminiferan Reticulomyxa filosa.</title>
        <authorList>
            <person name="Glockner G."/>
            <person name="Hulsmann N."/>
            <person name="Schleicher M."/>
            <person name="Noegel A.A."/>
            <person name="Eichinger L."/>
            <person name="Gallinger C."/>
            <person name="Pawlowski J."/>
            <person name="Sierra R."/>
            <person name="Euteneuer U."/>
            <person name="Pillet L."/>
            <person name="Moustafa A."/>
            <person name="Platzer M."/>
            <person name="Groth M."/>
            <person name="Szafranski K."/>
            <person name="Schliwa M."/>
        </authorList>
    </citation>
    <scope>NUCLEOTIDE SEQUENCE [LARGE SCALE GENOMIC DNA]</scope>
</reference>
<dbReference type="AlphaFoldDB" id="X6N3U2"/>
<comment type="caution">
    <text evidence="2">The sequence shown here is derived from an EMBL/GenBank/DDBJ whole genome shotgun (WGS) entry which is preliminary data.</text>
</comment>
<feature type="compositionally biased region" description="Low complexity" evidence="1">
    <location>
        <begin position="77"/>
        <end position="120"/>
    </location>
</feature>
<keyword evidence="3" id="KW-1185">Reference proteome</keyword>
<feature type="region of interest" description="Disordered" evidence="1">
    <location>
        <begin position="1"/>
        <end position="131"/>
    </location>
</feature>
<evidence type="ECO:0000313" key="2">
    <source>
        <dbReference type="EMBL" id="ETO19972.1"/>
    </source>
</evidence>